<organism evidence="2 3">
    <name type="scientific">Sediminibacterium roseum</name>
    <dbReference type="NCBI Taxonomy" id="1978412"/>
    <lineage>
        <taxon>Bacteria</taxon>
        <taxon>Pseudomonadati</taxon>
        <taxon>Bacteroidota</taxon>
        <taxon>Chitinophagia</taxon>
        <taxon>Chitinophagales</taxon>
        <taxon>Chitinophagaceae</taxon>
        <taxon>Sediminibacterium</taxon>
    </lineage>
</organism>
<protein>
    <recommendedName>
        <fullName evidence="4">Adhesin domain-containing protein</fullName>
    </recommendedName>
</protein>
<comment type="caution">
    <text evidence="2">The sequence shown here is derived from an EMBL/GenBank/DDBJ whole genome shotgun (WGS) entry which is preliminary data.</text>
</comment>
<feature type="chain" id="PRO_5045696128" description="Adhesin domain-containing protein" evidence="1">
    <location>
        <begin position="19"/>
        <end position="241"/>
    </location>
</feature>
<gene>
    <name evidence="2" type="ORF">GWC95_09375</name>
</gene>
<evidence type="ECO:0000256" key="1">
    <source>
        <dbReference type="SAM" id="SignalP"/>
    </source>
</evidence>
<name>A0ABW9ZSM5_9BACT</name>
<accession>A0ABW9ZSM5</accession>
<evidence type="ECO:0008006" key="4">
    <source>
        <dbReference type="Google" id="ProtNLM"/>
    </source>
</evidence>
<dbReference type="EMBL" id="JAACJS010000012">
    <property type="protein sequence ID" value="NCI50132.1"/>
    <property type="molecule type" value="Genomic_DNA"/>
</dbReference>
<feature type="signal peptide" evidence="1">
    <location>
        <begin position="1"/>
        <end position="18"/>
    </location>
</feature>
<evidence type="ECO:0000313" key="2">
    <source>
        <dbReference type="EMBL" id="NCI50132.1"/>
    </source>
</evidence>
<sequence>MKTILMCLCSLVAVAATAQTVVSRSYAVKSGDKVELNFDYPQVVKVSTWDKNEVSVIARVSINDGENDTAFVLEDKTADGVVTISNKIRNLKNLPHRYTVVHDGKKTTFRSKEEFREFNRNVTGAHYMSSDGVDMEITVEVKVPANTSTNIKATYGIVELVNFNAPATVNATYGGIDATVVQANTGKLQATTSYGQIYTNLDLKLTDKTEKDFFTSFTAEPGKGPAYILKSTYGKIYLRKP</sequence>
<proteinExistence type="predicted"/>
<dbReference type="RefSeq" id="WP_161818440.1">
    <property type="nucleotide sequence ID" value="NZ_JAACJS010000012.1"/>
</dbReference>
<dbReference type="Proteomes" id="UP000753802">
    <property type="component" value="Unassembled WGS sequence"/>
</dbReference>
<reference evidence="2 3" key="1">
    <citation type="submission" date="2020-01" db="EMBL/GenBank/DDBJ databases">
        <title>Genome analysis.</title>
        <authorList>
            <person name="Wu S."/>
            <person name="Wang G."/>
        </authorList>
    </citation>
    <scope>NUCLEOTIDE SEQUENCE [LARGE SCALE GENOMIC DNA]</scope>
    <source>
        <strain evidence="2 3">SYL130</strain>
    </source>
</reference>
<keyword evidence="1" id="KW-0732">Signal</keyword>
<keyword evidence="3" id="KW-1185">Reference proteome</keyword>
<evidence type="ECO:0000313" key="3">
    <source>
        <dbReference type="Proteomes" id="UP000753802"/>
    </source>
</evidence>